<organism evidence="2 3">
    <name type="scientific">Lymnaea stagnalis</name>
    <name type="common">Great pond snail</name>
    <name type="synonym">Helix stagnalis</name>
    <dbReference type="NCBI Taxonomy" id="6523"/>
    <lineage>
        <taxon>Eukaryota</taxon>
        <taxon>Metazoa</taxon>
        <taxon>Spiralia</taxon>
        <taxon>Lophotrochozoa</taxon>
        <taxon>Mollusca</taxon>
        <taxon>Gastropoda</taxon>
        <taxon>Heterobranchia</taxon>
        <taxon>Euthyneura</taxon>
        <taxon>Panpulmonata</taxon>
        <taxon>Hygrophila</taxon>
        <taxon>Lymnaeoidea</taxon>
        <taxon>Lymnaeidae</taxon>
        <taxon>Lymnaea</taxon>
    </lineage>
</organism>
<accession>A0AAV2I0J4</accession>
<keyword evidence="3" id="KW-1185">Reference proteome</keyword>
<comment type="caution">
    <text evidence="2">The sequence shown here is derived from an EMBL/GenBank/DDBJ whole genome shotgun (WGS) entry which is preliminary data.</text>
</comment>
<proteinExistence type="predicted"/>
<dbReference type="EMBL" id="CAXITT010000344">
    <property type="protein sequence ID" value="CAL1539594.1"/>
    <property type="molecule type" value="Genomic_DNA"/>
</dbReference>
<sequence>MHGIFSSLKEITDSLSTHGQLLQTFITDVNESIHGRNVEFDATTEGVMQEIKKSNETTSNLIDMFNKLQLQHEETAKEMKKGYERTLQLERRVKRGKENSKKIKYELEKRKNAVRKKNKEINQIKIQGEMSKSKLQELQKQLETQRRMQSNKKLAFNKMQADLDKKQEILSQNIKNYCDDLKQQNTEANITLTNLLTNVKAEWLNEIKQLNTVTRQGLSDDLQTLKDTIVNSAVDKKLIQDIDVTTKKIIRPQPKFPEAGGNK</sequence>
<keyword evidence="1" id="KW-0175">Coiled coil</keyword>
<name>A0AAV2I0J4_LYMST</name>
<dbReference type="AlphaFoldDB" id="A0AAV2I0J4"/>
<evidence type="ECO:0000256" key="1">
    <source>
        <dbReference type="SAM" id="Coils"/>
    </source>
</evidence>
<evidence type="ECO:0000313" key="2">
    <source>
        <dbReference type="EMBL" id="CAL1539594.1"/>
    </source>
</evidence>
<protein>
    <submittedName>
        <fullName evidence="2">Uncharacterized protein</fullName>
    </submittedName>
</protein>
<evidence type="ECO:0000313" key="3">
    <source>
        <dbReference type="Proteomes" id="UP001497497"/>
    </source>
</evidence>
<gene>
    <name evidence="2" type="ORF">GSLYS_00013326001</name>
</gene>
<feature type="coiled-coil region" evidence="1">
    <location>
        <begin position="107"/>
        <end position="141"/>
    </location>
</feature>
<dbReference type="Proteomes" id="UP001497497">
    <property type="component" value="Unassembled WGS sequence"/>
</dbReference>
<reference evidence="2 3" key="1">
    <citation type="submission" date="2024-04" db="EMBL/GenBank/DDBJ databases">
        <authorList>
            <consortium name="Genoscope - CEA"/>
            <person name="William W."/>
        </authorList>
    </citation>
    <scope>NUCLEOTIDE SEQUENCE [LARGE SCALE GENOMIC DNA]</scope>
</reference>